<dbReference type="PANTHER" id="PTHR37984">
    <property type="entry name" value="PROTEIN CBG26694"/>
    <property type="match status" value="1"/>
</dbReference>
<evidence type="ECO:0000259" key="2">
    <source>
        <dbReference type="PROSITE" id="PS50994"/>
    </source>
</evidence>
<evidence type="ECO:0000313" key="4">
    <source>
        <dbReference type="Proteomes" id="UP000257109"/>
    </source>
</evidence>
<feature type="domain" description="Integrase catalytic" evidence="2">
    <location>
        <begin position="1"/>
        <end position="160"/>
    </location>
</feature>
<feature type="non-terminal residue" evidence="3">
    <location>
        <position position="1"/>
    </location>
</feature>
<gene>
    <name evidence="3" type="primary">gag-pol</name>
    <name evidence="3" type="ORF">CR513_05527</name>
</gene>
<dbReference type="InterPro" id="IPR001584">
    <property type="entry name" value="Integrase_cat-core"/>
</dbReference>
<dbReference type="OrthoDB" id="10066679at2759"/>
<dbReference type="GO" id="GO:0003676">
    <property type="term" value="F:nucleic acid binding"/>
    <property type="evidence" value="ECO:0007669"/>
    <property type="project" value="InterPro"/>
</dbReference>
<evidence type="ECO:0000256" key="1">
    <source>
        <dbReference type="SAM" id="MobiDB-lite"/>
    </source>
</evidence>
<name>A0A371I4Q4_MUCPR</name>
<dbReference type="GO" id="GO:0015074">
    <property type="term" value="P:DNA integration"/>
    <property type="evidence" value="ECO:0007669"/>
    <property type="project" value="InterPro"/>
</dbReference>
<dbReference type="Pfam" id="PF00665">
    <property type="entry name" value="rve"/>
    <property type="match status" value="1"/>
</dbReference>
<evidence type="ECO:0000313" key="3">
    <source>
        <dbReference type="EMBL" id="RDY10021.1"/>
    </source>
</evidence>
<comment type="caution">
    <text evidence="3">The sequence shown here is derived from an EMBL/GenBank/DDBJ whole genome shotgun (WGS) entry which is preliminary data.</text>
</comment>
<reference evidence="3" key="1">
    <citation type="submission" date="2018-05" db="EMBL/GenBank/DDBJ databases">
        <title>Draft genome of Mucuna pruriens seed.</title>
        <authorList>
            <person name="Nnadi N.E."/>
            <person name="Vos R."/>
            <person name="Hasami M.H."/>
            <person name="Devisetty U.K."/>
            <person name="Aguiy J.C."/>
        </authorList>
    </citation>
    <scope>NUCLEOTIDE SEQUENCE [LARGE SCALE GENOMIC DNA]</scope>
    <source>
        <strain evidence="3">JCA_2017</strain>
    </source>
</reference>
<protein>
    <submittedName>
        <fullName evidence="3">Gag-Pol polyprotein</fullName>
    </submittedName>
</protein>
<dbReference type="PROSITE" id="PS50994">
    <property type="entry name" value="INTEGRASE"/>
    <property type="match status" value="1"/>
</dbReference>
<dbReference type="EMBL" id="QJKJ01000931">
    <property type="protein sequence ID" value="RDY10021.1"/>
    <property type="molecule type" value="Genomic_DNA"/>
</dbReference>
<dbReference type="SUPFAM" id="SSF53098">
    <property type="entry name" value="Ribonuclease H-like"/>
    <property type="match status" value="1"/>
</dbReference>
<dbReference type="Gene3D" id="3.30.420.10">
    <property type="entry name" value="Ribonuclease H-like superfamily/Ribonuclease H"/>
    <property type="match status" value="1"/>
</dbReference>
<dbReference type="Proteomes" id="UP000257109">
    <property type="component" value="Unassembled WGS sequence"/>
</dbReference>
<dbReference type="PANTHER" id="PTHR37984:SF5">
    <property type="entry name" value="PROTEIN NYNRIN-LIKE"/>
    <property type="match status" value="1"/>
</dbReference>
<proteinExistence type="predicted"/>
<organism evidence="3 4">
    <name type="scientific">Mucuna pruriens</name>
    <name type="common">Velvet bean</name>
    <name type="synonym">Dolichos pruriens</name>
    <dbReference type="NCBI Taxonomy" id="157652"/>
    <lineage>
        <taxon>Eukaryota</taxon>
        <taxon>Viridiplantae</taxon>
        <taxon>Streptophyta</taxon>
        <taxon>Embryophyta</taxon>
        <taxon>Tracheophyta</taxon>
        <taxon>Spermatophyta</taxon>
        <taxon>Magnoliopsida</taxon>
        <taxon>eudicotyledons</taxon>
        <taxon>Gunneridae</taxon>
        <taxon>Pentapetalae</taxon>
        <taxon>rosids</taxon>
        <taxon>fabids</taxon>
        <taxon>Fabales</taxon>
        <taxon>Fabaceae</taxon>
        <taxon>Papilionoideae</taxon>
        <taxon>50 kb inversion clade</taxon>
        <taxon>NPAAA clade</taxon>
        <taxon>indigoferoid/millettioid clade</taxon>
        <taxon>Phaseoleae</taxon>
        <taxon>Mucuna</taxon>
    </lineage>
</organism>
<dbReference type="InterPro" id="IPR012337">
    <property type="entry name" value="RNaseH-like_sf"/>
</dbReference>
<keyword evidence="4" id="KW-1185">Reference proteome</keyword>
<feature type="compositionally biased region" description="Polar residues" evidence="1">
    <location>
        <begin position="156"/>
        <end position="175"/>
    </location>
</feature>
<dbReference type="InterPro" id="IPR036397">
    <property type="entry name" value="RNaseH_sf"/>
</dbReference>
<dbReference type="AlphaFoldDB" id="A0A371I4Q4"/>
<sequence>MGPFLVSNDYSYILLAVDYVSRWVEAIATKTNDTKVVVDLLKSNIFCQFGVPKALISDQGSHFCNRAMSSLLHKYGVMHRIATAYHPQTNGQAEVLNTNCRQLGDHFTDGTSPARWRSLSQLSQSLSGWIDLSSSRVSVQESRPSQSTPSRPTDSMVQQPMTKQPNSPIRSGPIVSSTSGHVTLGEFATSETEKPKIVRGDRLDYQRTLVDPILNVLVNGDFFILPEVQKFKPYLEQQTSKLDNLGNSRKLRQRSTIYLFKAQPISTICSVKHPREVTTSTPTLIGLFLVYSDLDYRALVGGLLGLIILLSKPIFLGTFEHYQQAPALAFVSLHLGSLENPYDAHALVDTSLGSAPHYVIVYIVQPCIWMYRLLWTPRERKCRMQTRSQLGAELLSAETSPI</sequence>
<dbReference type="InterPro" id="IPR050951">
    <property type="entry name" value="Retrovirus_Pol_polyprotein"/>
</dbReference>
<feature type="region of interest" description="Disordered" evidence="1">
    <location>
        <begin position="137"/>
        <end position="175"/>
    </location>
</feature>
<accession>A0A371I4Q4</accession>
<feature type="compositionally biased region" description="Low complexity" evidence="1">
    <location>
        <begin position="142"/>
        <end position="155"/>
    </location>
</feature>